<sequence>MTDDHEFNMKSKYYWVTFSLVMLTIILNISTLDQTIFGQSLFNQLVANENANQTITPPSAESNLSVNESQSNNIPIQWVNISGHWTSDERGFHGGSDGSGKVLVSNIILDPAINNTIENLSTSFRINDLNMVVPNYVAIVHSFLDSNNYKYAGINLFDDAIYGIFYNVTNGILTSYPQWPGIKTDLNWKPGTLFNMSLVNHDSSLDLIINGTTYYSIPVTEDFLSDGMVGLDYGRIKDLDFFSFTTEQPNNSVGKSYTTQDSQTILLDGKTIPGGEYIQIYDSSPYKILSGHVAMNLPCDGDGSTDLNVLVGQVPNLNPADLELVDPLSTLGELCLYHVNVASDETNPITDIAIQNNSTDDIEFPSKSSILISLNEMSRP</sequence>
<reference evidence="3" key="1">
    <citation type="submission" date="2015-10" db="EMBL/GenBank/DDBJ databases">
        <title>Niche specialization of a soil ammonia-oxidizing archaeon, Candidatus Nitrosocosmicus oleophilus.</title>
        <authorList>
            <person name="Jung M.-Y."/>
            <person name="Rhee S.-K."/>
        </authorList>
    </citation>
    <scope>NUCLEOTIDE SEQUENCE [LARGE SCALE GENOMIC DNA]</scope>
    <source>
        <strain evidence="3">MY3</strain>
    </source>
</reference>
<feature type="transmembrane region" description="Helical" evidence="1">
    <location>
        <begin position="12"/>
        <end position="32"/>
    </location>
</feature>
<keyword evidence="3" id="KW-1185">Reference proteome</keyword>
<keyword evidence="1" id="KW-0472">Membrane</keyword>
<dbReference type="EMBL" id="CP012850">
    <property type="protein sequence ID" value="ALI36784.1"/>
    <property type="molecule type" value="Genomic_DNA"/>
</dbReference>
<keyword evidence="1" id="KW-0812">Transmembrane</keyword>
<accession>A0A654LZ16</accession>
<organism evidence="2 3">
    <name type="scientific">Candidatus Nitrosocosmicus oleophilus</name>
    <dbReference type="NCBI Taxonomy" id="1353260"/>
    <lineage>
        <taxon>Archaea</taxon>
        <taxon>Nitrososphaerota</taxon>
        <taxon>Nitrososphaeria</taxon>
        <taxon>Nitrososphaerales</taxon>
        <taxon>Nitrososphaeraceae</taxon>
        <taxon>Candidatus Nitrosocosmicus</taxon>
    </lineage>
</organism>
<dbReference type="Gene3D" id="2.60.120.560">
    <property type="entry name" value="Exo-inulinase, domain 1"/>
    <property type="match status" value="1"/>
</dbReference>
<gene>
    <name evidence="2" type="ORF">NMY3_02593</name>
</gene>
<keyword evidence="1" id="KW-1133">Transmembrane helix</keyword>
<dbReference type="Proteomes" id="UP000058925">
    <property type="component" value="Chromosome"/>
</dbReference>
<evidence type="ECO:0000313" key="2">
    <source>
        <dbReference type="EMBL" id="ALI36784.1"/>
    </source>
</evidence>
<name>A0A654LZ16_9ARCH</name>
<proteinExistence type="predicted"/>
<evidence type="ECO:0000313" key="3">
    <source>
        <dbReference type="Proteomes" id="UP000058925"/>
    </source>
</evidence>
<evidence type="ECO:0000256" key="1">
    <source>
        <dbReference type="SAM" id="Phobius"/>
    </source>
</evidence>
<protein>
    <submittedName>
        <fullName evidence="2">Uncharacterized protein</fullName>
    </submittedName>
</protein>
<dbReference type="AlphaFoldDB" id="A0A654LZ16"/>
<dbReference type="KEGG" id="taa:NMY3_02593"/>